<dbReference type="Proteomes" id="UP000596311">
    <property type="component" value="Chromosome"/>
</dbReference>
<gene>
    <name evidence="1" type="ORF">G9U55_02060</name>
</gene>
<accession>A0ABX7EBN0</accession>
<evidence type="ECO:0000313" key="2">
    <source>
        <dbReference type="Proteomes" id="UP000596311"/>
    </source>
</evidence>
<sequence length="55" mass="5560">MADGLTAGQLGAPAEWNAGKAADQGEFAELSVPCAEAETGKLADALRYEEAHGIG</sequence>
<name>A0ABX7EBN0_9ACTN</name>
<dbReference type="RefSeq" id="WP_203213760.1">
    <property type="nucleotide sequence ID" value="NZ_CP049945.1"/>
</dbReference>
<proteinExistence type="predicted"/>
<evidence type="ECO:0000313" key="1">
    <source>
        <dbReference type="EMBL" id="QRF01095.1"/>
    </source>
</evidence>
<organism evidence="1 2">
    <name type="scientific">Streptomyces koyangensis</name>
    <dbReference type="NCBI Taxonomy" id="188770"/>
    <lineage>
        <taxon>Bacteria</taxon>
        <taxon>Bacillati</taxon>
        <taxon>Actinomycetota</taxon>
        <taxon>Actinomycetes</taxon>
        <taxon>Kitasatosporales</taxon>
        <taxon>Streptomycetaceae</taxon>
        <taxon>Streptomyces</taxon>
        <taxon>Streptomyces aurantiacus group</taxon>
    </lineage>
</organism>
<reference evidence="1 2" key="1">
    <citation type="submission" date="2020-03" db="EMBL/GenBank/DDBJ databases">
        <title>Genome mining and metabolic profiling illuminate the polycyclic tetramate macrolactams from Streptomyces koyangensis SCSIO 5802.</title>
        <authorList>
            <person name="Ding W."/>
        </authorList>
    </citation>
    <scope>NUCLEOTIDE SEQUENCE [LARGE SCALE GENOMIC DNA]</scope>
    <source>
        <strain evidence="1 2">SCSIO 5802</strain>
    </source>
</reference>
<keyword evidence="2" id="KW-1185">Reference proteome</keyword>
<dbReference type="EMBL" id="CP049945">
    <property type="protein sequence ID" value="QRF01095.1"/>
    <property type="molecule type" value="Genomic_DNA"/>
</dbReference>
<protein>
    <submittedName>
        <fullName evidence="1">Uncharacterized protein</fullName>
    </submittedName>
</protein>